<evidence type="ECO:0000259" key="3">
    <source>
        <dbReference type="PROSITE" id="PS50893"/>
    </source>
</evidence>
<evidence type="ECO:0000313" key="5">
    <source>
        <dbReference type="Proteomes" id="UP000243406"/>
    </source>
</evidence>
<dbReference type="PROSITE" id="PS50893">
    <property type="entry name" value="ABC_TRANSPORTER_2"/>
    <property type="match status" value="2"/>
</dbReference>
<dbReference type="Pfam" id="PF00005">
    <property type="entry name" value="ABC_tran"/>
    <property type="match status" value="2"/>
</dbReference>
<evidence type="ECO:0000256" key="1">
    <source>
        <dbReference type="ARBA" id="ARBA00022741"/>
    </source>
</evidence>
<proteinExistence type="predicted"/>
<gene>
    <name evidence="4" type="ORF">SAMN02745120_2431</name>
</gene>
<sequence>MLLIELKNIKKYYGIRLILDIPEIKLYSGDCIGIVGANGSGKTTLLDLMAKNLEPDEGTVNLYDKSGYVSQLKHSLEKAISSKWASKLSIPDKWSDTMSGGEKTKFKLALELEKNYPLMFADEPTTNVDIESISVIEEMFKAYKGTLIVISHDRSFLDKLCTQIIEVEDSKVKIYKGNYSDYKAQKEHQKLRAEFEHEEYIKEKKRLESVMSQTKQKSLSIKKAPKRMGNSEARLHKMGGQKQKAKLDKIAKSVKTRIEHLEIKEKPKTQSKIHFDIQGSEKSHSKILIEAKKLNKSFAGRVIFKDAEFAIENGTKTAIVGANGSGKTTLINMILERDEQIKVSKTAKIGYFNQELKILKPELSIIENVMENSIYKEDFARLLLARLLFRGESVYKKAKVLSGGELVKVSFAKILLEDINMLILDEPTNYLDISSLEVIEEALIDYDKALLFVSHDRKFISSVANQIIAIEDKKLKLYRGGYEEYLYPINKVSNKEKNKVEEEIILKNRMAEVIGRLSTQISIEDKARLDLEYNEILNKLRALG</sequence>
<keyword evidence="1" id="KW-0547">Nucleotide-binding</keyword>
<keyword evidence="2 4" id="KW-0067">ATP-binding</keyword>
<keyword evidence="5" id="KW-1185">Reference proteome</keyword>
<dbReference type="PANTHER" id="PTHR42855:SF2">
    <property type="entry name" value="DRUG RESISTANCE ABC TRANSPORTER,ATP-BINDING PROTEIN"/>
    <property type="match status" value="1"/>
</dbReference>
<dbReference type="SUPFAM" id="SSF52540">
    <property type="entry name" value="P-loop containing nucleoside triphosphate hydrolases"/>
    <property type="match status" value="2"/>
</dbReference>
<dbReference type="NCBIfam" id="NF000355">
    <property type="entry name" value="ribo_prot_ABC_F"/>
    <property type="match status" value="1"/>
</dbReference>
<dbReference type="InterPro" id="IPR003593">
    <property type="entry name" value="AAA+_ATPase"/>
</dbReference>
<dbReference type="EMBL" id="FUYN01000006">
    <property type="protein sequence ID" value="SKB64017.1"/>
    <property type="molecule type" value="Genomic_DNA"/>
</dbReference>
<dbReference type="Proteomes" id="UP000243406">
    <property type="component" value="Unassembled WGS sequence"/>
</dbReference>
<dbReference type="InterPro" id="IPR003439">
    <property type="entry name" value="ABC_transporter-like_ATP-bd"/>
</dbReference>
<protein>
    <submittedName>
        <fullName evidence="4">Macrolide transport system ATP-binding/permease protein</fullName>
    </submittedName>
</protein>
<accession>A0A1T5CXE8</accession>
<dbReference type="PROSITE" id="PS00211">
    <property type="entry name" value="ABC_TRANSPORTER_1"/>
    <property type="match status" value="2"/>
</dbReference>
<dbReference type="SMART" id="SM00382">
    <property type="entry name" value="AAA"/>
    <property type="match status" value="2"/>
</dbReference>
<evidence type="ECO:0000256" key="2">
    <source>
        <dbReference type="ARBA" id="ARBA00022840"/>
    </source>
</evidence>
<evidence type="ECO:0000313" key="4">
    <source>
        <dbReference type="EMBL" id="SKB64017.1"/>
    </source>
</evidence>
<dbReference type="RefSeq" id="WP_079590210.1">
    <property type="nucleotide sequence ID" value="NZ_FUYN01000006.1"/>
</dbReference>
<dbReference type="InterPro" id="IPR027417">
    <property type="entry name" value="P-loop_NTPase"/>
</dbReference>
<dbReference type="PANTHER" id="PTHR42855">
    <property type="entry name" value="ABC TRANSPORTER ATP-BINDING SUBUNIT"/>
    <property type="match status" value="1"/>
</dbReference>
<dbReference type="InterPro" id="IPR017871">
    <property type="entry name" value="ABC_transporter-like_CS"/>
</dbReference>
<dbReference type="OrthoDB" id="9801441at2"/>
<reference evidence="5" key="1">
    <citation type="submission" date="2017-02" db="EMBL/GenBank/DDBJ databases">
        <authorList>
            <person name="Varghese N."/>
            <person name="Submissions S."/>
        </authorList>
    </citation>
    <scope>NUCLEOTIDE SEQUENCE [LARGE SCALE GENOMIC DNA]</scope>
    <source>
        <strain evidence="5">ATCC 35199</strain>
    </source>
</reference>
<dbReference type="Gene3D" id="3.40.50.300">
    <property type="entry name" value="P-loop containing nucleotide triphosphate hydrolases"/>
    <property type="match status" value="3"/>
</dbReference>
<feature type="domain" description="ABC transporter" evidence="3">
    <location>
        <begin position="289"/>
        <end position="497"/>
    </location>
</feature>
<name>A0A1T5CXE8_9FIRM</name>
<organism evidence="4 5">
    <name type="scientific">Acetoanaerobium noterae</name>
    <dbReference type="NCBI Taxonomy" id="745369"/>
    <lineage>
        <taxon>Bacteria</taxon>
        <taxon>Bacillati</taxon>
        <taxon>Bacillota</taxon>
        <taxon>Clostridia</taxon>
        <taxon>Peptostreptococcales</taxon>
        <taxon>Filifactoraceae</taxon>
        <taxon>Acetoanaerobium</taxon>
    </lineage>
</organism>
<dbReference type="GO" id="GO:0016887">
    <property type="term" value="F:ATP hydrolysis activity"/>
    <property type="evidence" value="ECO:0007669"/>
    <property type="project" value="InterPro"/>
</dbReference>
<dbReference type="InterPro" id="IPR051309">
    <property type="entry name" value="ABCF_ATPase"/>
</dbReference>
<dbReference type="GO" id="GO:0005524">
    <property type="term" value="F:ATP binding"/>
    <property type="evidence" value="ECO:0007669"/>
    <property type="project" value="UniProtKB-KW"/>
</dbReference>
<dbReference type="CDD" id="cd03221">
    <property type="entry name" value="ABCF_EF-3"/>
    <property type="match status" value="2"/>
</dbReference>
<feature type="domain" description="ABC transporter" evidence="3">
    <location>
        <begin position="4"/>
        <end position="194"/>
    </location>
</feature>
<dbReference type="AlphaFoldDB" id="A0A1T5CXE8"/>